<reference evidence="1" key="1">
    <citation type="submission" date="2014-11" db="EMBL/GenBank/DDBJ databases">
        <authorList>
            <person name="Amaro Gonzalez C."/>
        </authorList>
    </citation>
    <scope>NUCLEOTIDE SEQUENCE</scope>
</reference>
<reference evidence="1" key="2">
    <citation type="journal article" date="2015" name="Fish Shellfish Immunol.">
        <title>Early steps in the European eel (Anguilla anguilla)-Vibrio vulnificus interaction in the gills: Role of the RtxA13 toxin.</title>
        <authorList>
            <person name="Callol A."/>
            <person name="Pajuelo D."/>
            <person name="Ebbesson L."/>
            <person name="Teles M."/>
            <person name="MacKenzie S."/>
            <person name="Amaro C."/>
        </authorList>
    </citation>
    <scope>NUCLEOTIDE SEQUENCE</scope>
</reference>
<sequence length="46" mass="5346">MRRTCKIHTEGPRPDLNTRPSCEATVLPTAPPCCPYYYYYYCQSQA</sequence>
<organism evidence="1">
    <name type="scientific">Anguilla anguilla</name>
    <name type="common">European freshwater eel</name>
    <name type="synonym">Muraena anguilla</name>
    <dbReference type="NCBI Taxonomy" id="7936"/>
    <lineage>
        <taxon>Eukaryota</taxon>
        <taxon>Metazoa</taxon>
        <taxon>Chordata</taxon>
        <taxon>Craniata</taxon>
        <taxon>Vertebrata</taxon>
        <taxon>Euteleostomi</taxon>
        <taxon>Actinopterygii</taxon>
        <taxon>Neopterygii</taxon>
        <taxon>Teleostei</taxon>
        <taxon>Anguilliformes</taxon>
        <taxon>Anguillidae</taxon>
        <taxon>Anguilla</taxon>
    </lineage>
</organism>
<evidence type="ECO:0000313" key="1">
    <source>
        <dbReference type="EMBL" id="JAH30412.1"/>
    </source>
</evidence>
<dbReference type="EMBL" id="GBXM01078165">
    <property type="protein sequence ID" value="JAH30412.1"/>
    <property type="molecule type" value="Transcribed_RNA"/>
</dbReference>
<dbReference type="AlphaFoldDB" id="A0A0E9RNM3"/>
<protein>
    <submittedName>
        <fullName evidence="1">Uncharacterized protein</fullName>
    </submittedName>
</protein>
<name>A0A0E9RNM3_ANGAN</name>
<proteinExistence type="predicted"/>
<accession>A0A0E9RNM3</accession>